<proteinExistence type="predicted"/>
<keyword evidence="4" id="KW-1185">Reference proteome</keyword>
<name>A0A4R7FKJ3_9MICO</name>
<dbReference type="EMBL" id="SOAM01000002">
    <property type="protein sequence ID" value="TDS76880.1"/>
    <property type="molecule type" value="Genomic_DNA"/>
</dbReference>
<dbReference type="AlphaFoldDB" id="A0A4R7FKJ3"/>
<gene>
    <name evidence="3" type="ORF">CLV52_1819</name>
</gene>
<evidence type="ECO:0000313" key="4">
    <source>
        <dbReference type="Proteomes" id="UP000295344"/>
    </source>
</evidence>
<feature type="domain" description="AMIN-like" evidence="2">
    <location>
        <begin position="120"/>
        <end position="215"/>
    </location>
</feature>
<dbReference type="OrthoDB" id="3393679at2"/>
<comment type="caution">
    <text evidence="3">The sequence shown here is derived from an EMBL/GenBank/DDBJ whole genome shotgun (WGS) entry which is preliminary data.</text>
</comment>
<dbReference type="PROSITE" id="PS51257">
    <property type="entry name" value="PROKAR_LIPOPROTEIN"/>
    <property type="match status" value="1"/>
</dbReference>
<protein>
    <recommendedName>
        <fullName evidence="2">AMIN-like domain-containing protein</fullName>
    </recommendedName>
</protein>
<evidence type="ECO:0000313" key="3">
    <source>
        <dbReference type="EMBL" id="TDS76880.1"/>
    </source>
</evidence>
<evidence type="ECO:0000256" key="1">
    <source>
        <dbReference type="SAM" id="MobiDB-lite"/>
    </source>
</evidence>
<dbReference type="Pfam" id="PF24837">
    <property type="entry name" value="AMIN-like"/>
    <property type="match status" value="1"/>
</dbReference>
<accession>A0A4R7FKJ3</accession>
<sequence length="250" mass="25428">MRGRGGAVPRALVGVLSASVLVVALAGCGGAAPRPTVTRTVAVPTTATPAPTTAAPSPSGGATPTGGGPTVLRSHITHGWGVPTAAAPFRTTHRIVPPIAPPPAPPLPCLRSIGFGLHHAEGYEQLSFRFTGAMPGSDIRYVAADDLVADPSGRRLPVRGDRALRITFRDAQAHGEDGASTVVAAPTRPLRGDVLRDLVRVGDSEGVVTVGVGVGGPDEGGGAPRVRVVEVERIEAGVHRFVVAVQVALH</sequence>
<feature type="compositionally biased region" description="Low complexity" evidence="1">
    <location>
        <begin position="34"/>
        <end position="62"/>
    </location>
</feature>
<reference evidence="3 4" key="1">
    <citation type="submission" date="2019-03" db="EMBL/GenBank/DDBJ databases">
        <title>Genomic Encyclopedia of Archaeal and Bacterial Type Strains, Phase II (KMG-II): from individual species to whole genera.</title>
        <authorList>
            <person name="Goeker M."/>
        </authorList>
    </citation>
    <scope>NUCLEOTIDE SEQUENCE [LARGE SCALE GENOMIC DNA]</scope>
    <source>
        <strain evidence="3 4">DSM 24782</strain>
    </source>
</reference>
<dbReference type="InterPro" id="IPR056303">
    <property type="entry name" value="AMIN-like"/>
</dbReference>
<dbReference type="Proteomes" id="UP000295344">
    <property type="component" value="Unassembled WGS sequence"/>
</dbReference>
<dbReference type="RefSeq" id="WP_133766028.1">
    <property type="nucleotide sequence ID" value="NZ_BAAARP010000002.1"/>
</dbReference>
<feature type="region of interest" description="Disordered" evidence="1">
    <location>
        <begin position="34"/>
        <end position="69"/>
    </location>
</feature>
<organism evidence="3 4">
    <name type="scientific">Amnibacterium kyonggiense</name>
    <dbReference type="NCBI Taxonomy" id="595671"/>
    <lineage>
        <taxon>Bacteria</taxon>
        <taxon>Bacillati</taxon>
        <taxon>Actinomycetota</taxon>
        <taxon>Actinomycetes</taxon>
        <taxon>Micrococcales</taxon>
        <taxon>Microbacteriaceae</taxon>
        <taxon>Amnibacterium</taxon>
    </lineage>
</organism>
<evidence type="ECO:0000259" key="2">
    <source>
        <dbReference type="Pfam" id="PF24837"/>
    </source>
</evidence>